<dbReference type="PANTHER" id="PTHR24043">
    <property type="entry name" value="SCAVENGER RECEPTOR CLASS F"/>
    <property type="match status" value="1"/>
</dbReference>
<dbReference type="EMBL" id="AMQN01008333">
    <property type="status" value="NOT_ANNOTATED_CDS"/>
    <property type="molecule type" value="Genomic_DNA"/>
</dbReference>
<evidence type="ECO:0000313" key="3">
    <source>
        <dbReference type="EnsemblMetazoa" id="CapteP199255"/>
    </source>
</evidence>
<dbReference type="Gene3D" id="2.170.300.10">
    <property type="entry name" value="Tie2 ligand-binding domain superfamily"/>
    <property type="match status" value="1"/>
</dbReference>
<organism evidence="2">
    <name type="scientific">Capitella teleta</name>
    <name type="common">Polychaete worm</name>
    <dbReference type="NCBI Taxonomy" id="283909"/>
    <lineage>
        <taxon>Eukaryota</taxon>
        <taxon>Metazoa</taxon>
        <taxon>Spiralia</taxon>
        <taxon>Lophotrochozoa</taxon>
        <taxon>Annelida</taxon>
        <taxon>Polychaeta</taxon>
        <taxon>Sedentaria</taxon>
        <taxon>Scolecida</taxon>
        <taxon>Capitellidae</taxon>
        <taxon>Capitella</taxon>
    </lineage>
</organism>
<dbReference type="InterPro" id="IPR036116">
    <property type="entry name" value="FN3_sf"/>
</dbReference>
<dbReference type="STRING" id="283909.R7UJ26"/>
<dbReference type="OrthoDB" id="6148009at2759"/>
<reference evidence="4" key="1">
    <citation type="submission" date="2012-12" db="EMBL/GenBank/DDBJ databases">
        <authorList>
            <person name="Hellsten U."/>
            <person name="Grimwood J."/>
            <person name="Chapman J.A."/>
            <person name="Shapiro H."/>
            <person name="Aerts A."/>
            <person name="Otillar R.P."/>
            <person name="Terry A.Y."/>
            <person name="Boore J.L."/>
            <person name="Simakov O."/>
            <person name="Marletaz F."/>
            <person name="Cho S.-J."/>
            <person name="Edsinger-Gonzales E."/>
            <person name="Havlak P."/>
            <person name="Kuo D.-H."/>
            <person name="Larsson T."/>
            <person name="Lv J."/>
            <person name="Arendt D."/>
            <person name="Savage R."/>
            <person name="Osoegawa K."/>
            <person name="de Jong P."/>
            <person name="Lindberg D.R."/>
            <person name="Seaver E.C."/>
            <person name="Weisblat D.A."/>
            <person name="Putnam N.H."/>
            <person name="Grigoriev I.V."/>
            <person name="Rokhsar D.S."/>
        </authorList>
    </citation>
    <scope>NUCLEOTIDE SEQUENCE</scope>
    <source>
        <strain evidence="4">I ESC-2004</strain>
    </source>
</reference>
<dbReference type="AlphaFoldDB" id="R7UJ26"/>
<dbReference type="PANTHER" id="PTHR24043:SF8">
    <property type="entry name" value="EGF-LIKE DOMAIN-CONTAINING PROTEIN"/>
    <property type="match status" value="1"/>
</dbReference>
<dbReference type="InterPro" id="IPR042635">
    <property type="entry name" value="MEGF10/SREC1/2-like"/>
</dbReference>
<reference evidence="3" key="3">
    <citation type="submission" date="2015-06" db="UniProtKB">
        <authorList>
            <consortium name="EnsemblMetazoa"/>
        </authorList>
    </citation>
    <scope>IDENTIFICATION</scope>
</reference>
<evidence type="ECO:0000313" key="2">
    <source>
        <dbReference type="EMBL" id="ELU03808.1"/>
    </source>
</evidence>
<dbReference type="EnsemblMetazoa" id="CapteT199255">
    <property type="protein sequence ID" value="CapteP199255"/>
    <property type="gene ID" value="CapteG199255"/>
</dbReference>
<protein>
    <submittedName>
        <fullName evidence="2 3">Uncharacterized protein</fullName>
    </submittedName>
</protein>
<accession>R7UJ26</accession>
<keyword evidence="1" id="KW-0245">EGF-like domain</keyword>
<dbReference type="OMA" id="CFSGKFE"/>
<reference evidence="2 4" key="2">
    <citation type="journal article" date="2013" name="Nature">
        <title>Insights into bilaterian evolution from three spiralian genomes.</title>
        <authorList>
            <person name="Simakov O."/>
            <person name="Marletaz F."/>
            <person name="Cho S.J."/>
            <person name="Edsinger-Gonzales E."/>
            <person name="Havlak P."/>
            <person name="Hellsten U."/>
            <person name="Kuo D.H."/>
            <person name="Larsson T."/>
            <person name="Lv J."/>
            <person name="Arendt D."/>
            <person name="Savage R."/>
            <person name="Osoegawa K."/>
            <person name="de Jong P."/>
            <person name="Grimwood J."/>
            <person name="Chapman J.A."/>
            <person name="Shapiro H."/>
            <person name="Aerts A."/>
            <person name="Otillar R.P."/>
            <person name="Terry A.Y."/>
            <person name="Boore J.L."/>
            <person name="Grigoriev I.V."/>
            <person name="Lindberg D.R."/>
            <person name="Seaver E.C."/>
            <person name="Weisblat D.A."/>
            <person name="Putnam N.H."/>
            <person name="Rokhsar D.S."/>
        </authorList>
    </citation>
    <scope>NUCLEOTIDE SEQUENCE</scope>
    <source>
        <strain evidence="2 4">I ESC-2004</strain>
    </source>
</reference>
<dbReference type="Proteomes" id="UP000014760">
    <property type="component" value="Unassembled WGS sequence"/>
</dbReference>
<dbReference type="CDD" id="cd00063">
    <property type="entry name" value="FN3"/>
    <property type="match status" value="1"/>
</dbReference>
<dbReference type="EMBL" id="KB302862">
    <property type="protein sequence ID" value="ELU03808.1"/>
    <property type="molecule type" value="Genomic_DNA"/>
</dbReference>
<dbReference type="HOGENOM" id="CLU_1521506_0_0_1"/>
<sequence length="177" mass="19633">CPTNHWGANCTECHCLNGPTECEALTGICTDYQCDRGWTDTPYCQTACLENTWGINCAKECHCLSGVICDRINGVCNGSCNIEWSGPSCQTREYAIVSQSINNSAWSELIIVTVSDPDQQDFHFLLANANPYTYYSFRIIANRREYGKPEEGLPGPASNPLRPLELCIGLLPNCRHC</sequence>
<gene>
    <name evidence="2" type="ORF">CAPTEDRAFT_199255</name>
</gene>
<keyword evidence="4" id="KW-1185">Reference proteome</keyword>
<name>R7UJ26_CAPTE</name>
<feature type="non-terminal residue" evidence="2">
    <location>
        <position position="1"/>
    </location>
</feature>
<dbReference type="GO" id="GO:0005044">
    <property type="term" value="F:scavenger receptor activity"/>
    <property type="evidence" value="ECO:0007669"/>
    <property type="project" value="InterPro"/>
</dbReference>
<dbReference type="InterPro" id="IPR003961">
    <property type="entry name" value="FN3_dom"/>
</dbReference>
<evidence type="ECO:0000313" key="4">
    <source>
        <dbReference type="Proteomes" id="UP000014760"/>
    </source>
</evidence>
<dbReference type="SUPFAM" id="SSF49265">
    <property type="entry name" value="Fibronectin type III"/>
    <property type="match status" value="1"/>
</dbReference>
<evidence type="ECO:0000256" key="1">
    <source>
        <dbReference type="ARBA" id="ARBA00022536"/>
    </source>
</evidence>
<proteinExistence type="predicted"/>